<keyword evidence="3" id="KW-0805">Transcription regulation</keyword>
<evidence type="ECO:0000256" key="7">
    <source>
        <dbReference type="SAM" id="MobiDB-lite"/>
    </source>
</evidence>
<evidence type="ECO:0000313" key="9">
    <source>
        <dbReference type="EMBL" id="MEU2271217.1"/>
    </source>
</evidence>
<dbReference type="Gene3D" id="3.40.50.300">
    <property type="entry name" value="P-loop containing nucleotide triphosphate hydrolases"/>
    <property type="match status" value="1"/>
</dbReference>
<evidence type="ECO:0000256" key="5">
    <source>
        <dbReference type="ARBA" id="ARBA00023163"/>
    </source>
</evidence>
<feature type="DNA-binding region" description="OmpR/PhoB-type" evidence="6">
    <location>
        <begin position="34"/>
        <end position="134"/>
    </location>
</feature>
<feature type="domain" description="OmpR/PhoB-type" evidence="8">
    <location>
        <begin position="34"/>
        <end position="134"/>
    </location>
</feature>
<proteinExistence type="inferred from homology"/>
<dbReference type="InterPro" id="IPR005158">
    <property type="entry name" value="BTAD"/>
</dbReference>
<dbReference type="SMART" id="SM01043">
    <property type="entry name" value="BTAD"/>
    <property type="match status" value="1"/>
</dbReference>
<dbReference type="InterPro" id="IPR002182">
    <property type="entry name" value="NB-ARC"/>
</dbReference>
<keyword evidence="4 6" id="KW-0238">DNA-binding</keyword>
<dbReference type="Pfam" id="PF13424">
    <property type="entry name" value="TPR_12"/>
    <property type="match status" value="1"/>
</dbReference>
<dbReference type="SUPFAM" id="SSF46894">
    <property type="entry name" value="C-terminal effector domain of the bipartite response regulators"/>
    <property type="match status" value="1"/>
</dbReference>
<dbReference type="SMART" id="SM00028">
    <property type="entry name" value="TPR"/>
    <property type="match status" value="4"/>
</dbReference>
<dbReference type="InterPro" id="IPR036388">
    <property type="entry name" value="WH-like_DNA-bd_sf"/>
</dbReference>
<dbReference type="PANTHER" id="PTHR35807">
    <property type="entry name" value="TRANSCRIPTIONAL REGULATOR REDD-RELATED"/>
    <property type="match status" value="1"/>
</dbReference>
<keyword evidence="10" id="KW-1185">Reference proteome</keyword>
<dbReference type="Proteomes" id="UP001550603">
    <property type="component" value="Unassembled WGS sequence"/>
</dbReference>
<dbReference type="SUPFAM" id="SSF48452">
    <property type="entry name" value="TPR-like"/>
    <property type="match status" value="2"/>
</dbReference>
<feature type="region of interest" description="Disordered" evidence="7">
    <location>
        <begin position="1"/>
        <end position="21"/>
    </location>
</feature>
<feature type="compositionally biased region" description="Low complexity" evidence="7">
    <location>
        <begin position="505"/>
        <end position="522"/>
    </location>
</feature>
<sequence>MGAASPCSGSDGGPGGGSGGGSGERYGLRFGLLGPPVLYDDIPGGAGGVTSGGSRRGEGTVRAIGSPKTRVLLAALLLDAGRVVSVESLKDALWGGTPPVSAQASLHNHVARLRRLLGNPERLRTVPSGYVLRVDEGELDVHVFDAHVAAARAAHTGQDWERVVAECRAALALWRGAPLAGLPPEVGGYAFARRLREARLLLLEWRYDAELALGGARLDRLVPELAALTSEYPLREVYHRQLMLALHRTGRRAEALAVHRDLRTRLVDELGIEPGPGVREAHVEVLRGALGDGGPGGAGEHGARVQGGASRSPADVGSGERGSGSFEGAGPGVSGCRSSEGAALPASGSQSSEGAALPAPRSESSGGAGPDAPGCQSSAGTGPEGRGAGSSAGLDPDVPGSRSSAVGDSHVPGSRSSAVGDSHVPGSRSSAVGDSHVPDSRSSAVGDSHVPDSRSSAVGASHAPDSQPSAAATPHAPVPQPPAHATPSTPGHQSPPSTDPANRGPQRPARAPSPSLAAAPRPAQLPPSPAHFTGRHAVRDALCRALTAPGPYPTAVISGMPGVGKSALALHVAHALAERFPDGQLHLNLHGATPGMTPLTPGQALTALLRDLGVEPGRIPELPDAAAALLRSLLAPTRTLLVLDDAASAAQVRPLLPGGSGCAVIVTSRSPLTALDGVARFPLAPLSDEESADLLRAASGRDGLDGSDAARLLVELTGRLPLALRVVAARLAARQALTPDVLAGQLAAADGRLRHLEYDDLSVRRSLAVAQDALADSEREADRDAALTLRRIGALDLPTYGAPLLARLTGTDERRTEAALDRLVDVALLEEIAYGRYAPHDLVRDFARERAGEREADSAGDAADTALRWYAAVAERALAAILGPGPDQDDRRRPTAARPAGPPAHADAVAPFDTPEEAFAWGDRELANLVTLVERHGDDPCGGRAALVSDLVRLVFPYAHRRGRVAEMEVLGRVGLRVARRLGDEAAEACALVDLAGLRFLTGRQSDALTLNDRALDLWRRLDQPSWIRRCLNNRGLLLEGLGRHAEAAEALTRSLDYARRLDDPYGEAVTRSHLGNLYEHTDPRAAIEQHRRSLALGEEIGAVIVRHSAHCNIGYAHLRLGEPDAALPHFEESLRVLGGQGDWHGESQTRLGLVRALRLLGRIGRAARECAELLGRADARADHYTGGLARHQNGLLLRERGRPGEAREEWARALAALEGTDEHAVVAELRALLAAEG</sequence>
<name>A0ABV2Y4M7_9ACTN</name>
<dbReference type="SUPFAM" id="SSF52540">
    <property type="entry name" value="P-loop containing nucleoside triphosphate hydrolases"/>
    <property type="match status" value="1"/>
</dbReference>
<dbReference type="PRINTS" id="PR00364">
    <property type="entry name" value="DISEASERSIST"/>
</dbReference>
<evidence type="ECO:0000256" key="3">
    <source>
        <dbReference type="ARBA" id="ARBA00023015"/>
    </source>
</evidence>
<comment type="similarity">
    <text evidence="1">Belongs to the AfsR/DnrI/RedD regulatory family.</text>
</comment>
<dbReference type="InterPro" id="IPR019734">
    <property type="entry name" value="TPR_rpt"/>
</dbReference>
<dbReference type="Gene3D" id="1.25.40.10">
    <property type="entry name" value="Tetratricopeptide repeat domain"/>
    <property type="match status" value="2"/>
</dbReference>
<evidence type="ECO:0000256" key="1">
    <source>
        <dbReference type="ARBA" id="ARBA00005820"/>
    </source>
</evidence>
<feature type="compositionally biased region" description="Gly residues" evidence="7">
    <location>
        <begin position="319"/>
        <end position="333"/>
    </location>
</feature>
<evidence type="ECO:0000313" key="10">
    <source>
        <dbReference type="Proteomes" id="UP001550603"/>
    </source>
</evidence>
<feature type="region of interest" description="Disordered" evidence="7">
    <location>
        <begin position="288"/>
        <end position="533"/>
    </location>
</feature>
<dbReference type="PANTHER" id="PTHR35807:SF1">
    <property type="entry name" value="TRANSCRIPTIONAL REGULATOR REDD"/>
    <property type="match status" value="1"/>
</dbReference>
<feature type="compositionally biased region" description="Gly residues" evidence="7">
    <location>
        <begin position="290"/>
        <end position="300"/>
    </location>
</feature>
<dbReference type="EMBL" id="JBEYBN010000068">
    <property type="protein sequence ID" value="MEU2271217.1"/>
    <property type="molecule type" value="Genomic_DNA"/>
</dbReference>
<evidence type="ECO:0000256" key="4">
    <source>
        <dbReference type="ARBA" id="ARBA00023125"/>
    </source>
</evidence>
<keyword evidence="5" id="KW-0804">Transcription</keyword>
<comment type="caution">
    <text evidence="9">The sequence shown here is derived from an EMBL/GenBank/DDBJ whole genome shotgun (WGS) entry which is preliminary data.</text>
</comment>
<dbReference type="InterPro" id="IPR001867">
    <property type="entry name" value="OmpR/PhoB-type_DNA-bd"/>
</dbReference>
<dbReference type="Pfam" id="PF00486">
    <property type="entry name" value="Trans_reg_C"/>
    <property type="match status" value="1"/>
</dbReference>
<feature type="region of interest" description="Disordered" evidence="7">
    <location>
        <begin position="882"/>
        <end position="909"/>
    </location>
</feature>
<reference evidence="9 10" key="1">
    <citation type="submission" date="2024-06" db="EMBL/GenBank/DDBJ databases">
        <title>The Natural Products Discovery Center: Release of the First 8490 Sequenced Strains for Exploring Actinobacteria Biosynthetic Diversity.</title>
        <authorList>
            <person name="Kalkreuter E."/>
            <person name="Kautsar S.A."/>
            <person name="Yang D."/>
            <person name="Bader C.D."/>
            <person name="Teijaro C.N."/>
            <person name="Fluegel L."/>
            <person name="Davis C.M."/>
            <person name="Simpson J.R."/>
            <person name="Lauterbach L."/>
            <person name="Steele A.D."/>
            <person name="Gui C."/>
            <person name="Meng S."/>
            <person name="Li G."/>
            <person name="Viehrig K."/>
            <person name="Ye F."/>
            <person name="Su P."/>
            <person name="Kiefer A.F."/>
            <person name="Nichols A."/>
            <person name="Cepeda A.J."/>
            <person name="Yan W."/>
            <person name="Fan B."/>
            <person name="Jiang Y."/>
            <person name="Adhikari A."/>
            <person name="Zheng C.-J."/>
            <person name="Schuster L."/>
            <person name="Cowan T.M."/>
            <person name="Smanski M.J."/>
            <person name="Chevrette M.G."/>
            <person name="De Carvalho L.P.S."/>
            <person name="Shen B."/>
        </authorList>
    </citation>
    <scope>NUCLEOTIDE SEQUENCE [LARGE SCALE GENOMIC DNA]</scope>
    <source>
        <strain evidence="9 10">NPDC019583</strain>
    </source>
</reference>
<accession>A0ABV2Y4M7</accession>
<organism evidence="9 10">
    <name type="scientific">Streptomyces olindensis</name>
    <dbReference type="NCBI Taxonomy" id="358823"/>
    <lineage>
        <taxon>Bacteria</taxon>
        <taxon>Bacillati</taxon>
        <taxon>Actinomycetota</taxon>
        <taxon>Actinomycetes</taxon>
        <taxon>Kitasatosporales</taxon>
        <taxon>Streptomycetaceae</taxon>
        <taxon>Streptomyces</taxon>
    </lineage>
</organism>
<evidence type="ECO:0000259" key="8">
    <source>
        <dbReference type="PROSITE" id="PS51755"/>
    </source>
</evidence>
<evidence type="ECO:0000256" key="6">
    <source>
        <dbReference type="PROSITE-ProRule" id="PRU01091"/>
    </source>
</evidence>
<evidence type="ECO:0000256" key="2">
    <source>
        <dbReference type="ARBA" id="ARBA00023012"/>
    </source>
</evidence>
<dbReference type="CDD" id="cd15831">
    <property type="entry name" value="BTAD"/>
    <property type="match status" value="1"/>
</dbReference>
<dbReference type="Pfam" id="PF13181">
    <property type="entry name" value="TPR_8"/>
    <property type="match status" value="1"/>
</dbReference>
<feature type="compositionally biased region" description="Low complexity" evidence="7">
    <location>
        <begin position="896"/>
        <end position="908"/>
    </location>
</feature>
<dbReference type="PROSITE" id="PS51755">
    <property type="entry name" value="OMPR_PHOB"/>
    <property type="match status" value="1"/>
</dbReference>
<dbReference type="Gene3D" id="1.10.10.10">
    <property type="entry name" value="Winged helix-like DNA-binding domain superfamily/Winged helix DNA-binding domain"/>
    <property type="match status" value="1"/>
</dbReference>
<dbReference type="InterPro" id="IPR027417">
    <property type="entry name" value="P-loop_NTPase"/>
</dbReference>
<gene>
    <name evidence="9" type="ORF">ABZ568_33330</name>
</gene>
<dbReference type="Pfam" id="PF03704">
    <property type="entry name" value="BTAD"/>
    <property type="match status" value="1"/>
</dbReference>
<dbReference type="InterPro" id="IPR016032">
    <property type="entry name" value="Sig_transdc_resp-reg_C-effctor"/>
</dbReference>
<feature type="compositionally biased region" description="Polar residues" evidence="7">
    <location>
        <begin position="453"/>
        <end position="469"/>
    </location>
</feature>
<dbReference type="InterPro" id="IPR011990">
    <property type="entry name" value="TPR-like_helical_dom_sf"/>
</dbReference>
<keyword evidence="2" id="KW-0902">Two-component regulatory system</keyword>
<dbReference type="InterPro" id="IPR051677">
    <property type="entry name" value="AfsR-DnrI-RedD_regulator"/>
</dbReference>
<feature type="compositionally biased region" description="Polar residues" evidence="7">
    <location>
        <begin position="488"/>
        <end position="500"/>
    </location>
</feature>
<protein>
    <submittedName>
        <fullName evidence="9">BTAD domain-containing putative transcriptional regulator</fullName>
    </submittedName>
</protein>
<dbReference type="Pfam" id="PF00931">
    <property type="entry name" value="NB-ARC"/>
    <property type="match status" value="1"/>
</dbReference>
<dbReference type="SMART" id="SM00862">
    <property type="entry name" value="Trans_reg_C"/>
    <property type="match status" value="1"/>
</dbReference>
<feature type="compositionally biased region" description="Gly residues" evidence="7">
    <location>
        <begin position="10"/>
        <end position="21"/>
    </location>
</feature>
<dbReference type="RefSeq" id="WP_359792862.1">
    <property type="nucleotide sequence ID" value="NZ_JBEYBN010000068.1"/>
</dbReference>